<gene>
    <name evidence="5" type="ORF">ACFSQP_06480</name>
</gene>
<dbReference type="RefSeq" id="WP_376892595.1">
    <property type="nucleotide sequence ID" value="NZ_JBHULS010000002.1"/>
</dbReference>
<accession>A0ABW5KT99</accession>
<dbReference type="PANTHER" id="PTHR16026">
    <property type="entry name" value="CARTILAGE ACIDIC PROTEIN 1"/>
    <property type="match status" value="1"/>
</dbReference>
<dbReference type="InterPro" id="IPR011519">
    <property type="entry name" value="UnbV_ASPIC"/>
</dbReference>
<feature type="chain" id="PRO_5047266608" evidence="2">
    <location>
        <begin position="19"/>
        <end position="685"/>
    </location>
</feature>
<proteinExistence type="predicted"/>
<dbReference type="EMBL" id="JBHULS010000002">
    <property type="protein sequence ID" value="MFD2551458.1"/>
    <property type="molecule type" value="Genomic_DNA"/>
</dbReference>
<reference evidence="6" key="1">
    <citation type="journal article" date="2019" name="Int. J. Syst. Evol. Microbiol.">
        <title>The Global Catalogue of Microorganisms (GCM) 10K type strain sequencing project: providing services to taxonomists for standard genome sequencing and annotation.</title>
        <authorList>
            <consortium name="The Broad Institute Genomics Platform"/>
            <consortium name="The Broad Institute Genome Sequencing Center for Infectious Disease"/>
            <person name="Wu L."/>
            <person name="Ma J."/>
        </authorList>
    </citation>
    <scope>NUCLEOTIDE SEQUENCE [LARGE SCALE GENOMIC DNA]</scope>
    <source>
        <strain evidence="6">KCTC 42587</strain>
    </source>
</reference>
<feature type="signal peptide" evidence="2">
    <location>
        <begin position="1"/>
        <end position="18"/>
    </location>
</feature>
<dbReference type="PANTHER" id="PTHR16026:SF0">
    <property type="entry name" value="CARTILAGE ACIDIC PROTEIN 1"/>
    <property type="match status" value="1"/>
</dbReference>
<dbReference type="Pfam" id="PF18962">
    <property type="entry name" value="Por_Secre_tail"/>
    <property type="match status" value="1"/>
</dbReference>
<keyword evidence="1 2" id="KW-0732">Signal</keyword>
<protein>
    <submittedName>
        <fullName evidence="5">FG-GAP-like repeat-containing protein</fullName>
    </submittedName>
</protein>
<feature type="domain" description="Secretion system C-terminal sorting" evidence="4">
    <location>
        <begin position="615"/>
        <end position="682"/>
    </location>
</feature>
<comment type="caution">
    <text evidence="5">The sequence shown here is derived from an EMBL/GenBank/DDBJ whole genome shotgun (WGS) entry which is preliminary data.</text>
</comment>
<keyword evidence="6" id="KW-1185">Reference proteome</keyword>
<dbReference type="Proteomes" id="UP001597472">
    <property type="component" value="Unassembled WGS sequence"/>
</dbReference>
<organism evidence="5 6">
    <name type="scientific">Bizionia sediminis</name>
    <dbReference type="NCBI Taxonomy" id="1737064"/>
    <lineage>
        <taxon>Bacteria</taxon>
        <taxon>Pseudomonadati</taxon>
        <taxon>Bacteroidota</taxon>
        <taxon>Flavobacteriia</taxon>
        <taxon>Flavobacteriales</taxon>
        <taxon>Flavobacteriaceae</taxon>
        <taxon>Bizionia</taxon>
    </lineage>
</organism>
<sequence>MKTKLLFLICLSAATAFAQTSSNTCVEAETASALTQPGIYSVASIDGSQAPNLICDGSTVVASLGEWFTYTPSSDTYLTVSTDLDQNSGGDTRVHIYSGTCAALVCEGGDDDSGTGFLSIVSVYAAAGETYYIAFDNRWNASGFDFQISESEPPPPPPVNFSTSNLATTGSNRAIVDMNGDHLDDIVSVNNTNINIFEQQASGGFQEINIETTSANFTPSWSLSAADYNADGFTDLLYGGGNGVTFMRSNGDGSFTEVSGSEYVFSQRSNFIDINNDGHLDAFVCHDVEPNVYYINDGAGNLTFYQGEDSEGVPTGLGLYPSGGNYGSIWIDYDNDRNQDMFIAKCGGEVARRLNEMHKNNGDGTYTEVAAQLNLADPMQTWSAAWGDFDNDGDMDVFVGASSGTHKMLRNDLSVDTNGNTTVSFTDVTASSGVNILTDTGIENVTYDFDNDGYLDIASNGNILFGNGDLTFFLIENVFPGGNGSFGDLNNDGFIDSFDEGTVYMNDGNANNWISICTIGTEGFSNINGIGARVELHTPSGVQIRDVRSGEGFRFMSTLNTHFGLGSETTINNIIIYWPSGVVDNIENPGINQKLCITEGEALTVADNTLDTLKIHPNPVAETLFVSAPVSLIGKIATVFDVNGKKVLNTKLQENALNVSKLPSGFYILRLESNGRQISRKFLKE</sequence>
<evidence type="ECO:0000313" key="6">
    <source>
        <dbReference type="Proteomes" id="UP001597472"/>
    </source>
</evidence>
<evidence type="ECO:0000259" key="4">
    <source>
        <dbReference type="Pfam" id="PF18962"/>
    </source>
</evidence>
<evidence type="ECO:0000256" key="2">
    <source>
        <dbReference type="SAM" id="SignalP"/>
    </source>
</evidence>
<dbReference type="Gene3D" id="2.130.10.130">
    <property type="entry name" value="Integrin alpha, N-terminal"/>
    <property type="match status" value="1"/>
</dbReference>
<dbReference type="Pfam" id="PF13517">
    <property type="entry name" value="FG-GAP_3"/>
    <property type="match status" value="2"/>
</dbReference>
<dbReference type="Pfam" id="PF07593">
    <property type="entry name" value="UnbV_ASPIC"/>
    <property type="match status" value="1"/>
</dbReference>
<dbReference type="SUPFAM" id="SSF69318">
    <property type="entry name" value="Integrin alpha N-terminal domain"/>
    <property type="match status" value="2"/>
</dbReference>
<dbReference type="InterPro" id="IPR028994">
    <property type="entry name" value="Integrin_alpha_N"/>
</dbReference>
<dbReference type="NCBIfam" id="TIGR04183">
    <property type="entry name" value="Por_Secre_tail"/>
    <property type="match status" value="1"/>
</dbReference>
<dbReference type="InterPro" id="IPR027039">
    <property type="entry name" value="Crtac1"/>
</dbReference>
<feature type="domain" description="ASPIC/UnbV" evidence="3">
    <location>
        <begin position="529"/>
        <end position="595"/>
    </location>
</feature>
<evidence type="ECO:0000313" key="5">
    <source>
        <dbReference type="EMBL" id="MFD2551458.1"/>
    </source>
</evidence>
<evidence type="ECO:0000259" key="3">
    <source>
        <dbReference type="Pfam" id="PF07593"/>
    </source>
</evidence>
<dbReference type="InterPro" id="IPR026444">
    <property type="entry name" value="Secre_tail"/>
</dbReference>
<dbReference type="InterPro" id="IPR013517">
    <property type="entry name" value="FG-GAP"/>
</dbReference>
<evidence type="ECO:0000256" key="1">
    <source>
        <dbReference type="ARBA" id="ARBA00022729"/>
    </source>
</evidence>
<name>A0ABW5KT99_9FLAO</name>